<organism evidence="7 8">
    <name type="scientific">Kitasatospora kifunensis</name>
    <name type="common">Streptomyces kifunensis</name>
    <dbReference type="NCBI Taxonomy" id="58351"/>
    <lineage>
        <taxon>Bacteria</taxon>
        <taxon>Bacillati</taxon>
        <taxon>Actinomycetota</taxon>
        <taxon>Actinomycetes</taxon>
        <taxon>Kitasatosporales</taxon>
        <taxon>Streptomycetaceae</taxon>
        <taxon>Kitasatospora</taxon>
    </lineage>
</organism>
<dbReference type="Pfam" id="PF00486">
    <property type="entry name" value="Trans_reg_C"/>
    <property type="match status" value="1"/>
</dbReference>
<dbReference type="GO" id="GO:0000156">
    <property type="term" value="F:phosphorelay response regulator activity"/>
    <property type="evidence" value="ECO:0007669"/>
    <property type="project" value="TreeGrafter"/>
</dbReference>
<evidence type="ECO:0000256" key="1">
    <source>
        <dbReference type="ARBA" id="ARBA00022553"/>
    </source>
</evidence>
<dbReference type="SMART" id="SM00862">
    <property type="entry name" value="Trans_reg_C"/>
    <property type="match status" value="1"/>
</dbReference>
<keyword evidence="3 5" id="KW-0238">DNA-binding</keyword>
<dbReference type="InterPro" id="IPR036388">
    <property type="entry name" value="WH-like_DNA-bd_sf"/>
</dbReference>
<evidence type="ECO:0000256" key="2">
    <source>
        <dbReference type="ARBA" id="ARBA00023015"/>
    </source>
</evidence>
<dbReference type="GO" id="GO:0006355">
    <property type="term" value="P:regulation of DNA-templated transcription"/>
    <property type="evidence" value="ECO:0007669"/>
    <property type="project" value="InterPro"/>
</dbReference>
<dbReference type="GO" id="GO:0000976">
    <property type="term" value="F:transcription cis-regulatory region binding"/>
    <property type="evidence" value="ECO:0007669"/>
    <property type="project" value="TreeGrafter"/>
</dbReference>
<feature type="DNA-binding region" description="OmpR/PhoB-type" evidence="5">
    <location>
        <begin position="34"/>
        <end position="133"/>
    </location>
</feature>
<proteinExistence type="predicted"/>
<dbReference type="GO" id="GO:0005829">
    <property type="term" value="C:cytosol"/>
    <property type="evidence" value="ECO:0007669"/>
    <property type="project" value="TreeGrafter"/>
</dbReference>
<dbReference type="CDD" id="cd00383">
    <property type="entry name" value="trans_reg_C"/>
    <property type="match status" value="1"/>
</dbReference>
<dbReference type="PROSITE" id="PS51755">
    <property type="entry name" value="OMPR_PHOB"/>
    <property type="match status" value="1"/>
</dbReference>
<dbReference type="PANTHER" id="PTHR48111:SF4">
    <property type="entry name" value="DNA-BINDING DUAL TRANSCRIPTIONAL REGULATOR OMPR"/>
    <property type="match status" value="1"/>
</dbReference>
<evidence type="ECO:0000256" key="5">
    <source>
        <dbReference type="PROSITE-ProRule" id="PRU01091"/>
    </source>
</evidence>
<dbReference type="GO" id="GO:0032993">
    <property type="term" value="C:protein-DNA complex"/>
    <property type="evidence" value="ECO:0007669"/>
    <property type="project" value="TreeGrafter"/>
</dbReference>
<dbReference type="RefSeq" id="WP_184936795.1">
    <property type="nucleotide sequence ID" value="NZ_JACHJV010000001.1"/>
</dbReference>
<dbReference type="InterPro" id="IPR039420">
    <property type="entry name" value="WalR-like"/>
</dbReference>
<sequence length="138" mass="15110">MPLRYPRLQLVFSDTPSAPAAPAAAAGPVAVIEAPTRRLASVGVVVDIDQRTATVDGRELDLTFLEFELLAHLMAQPKRVMSRSQLMEAVWGRPNMGDTRTVSTHVARIRRKLGPAHRGTISTVRQIGYKFDPALGPR</sequence>
<accession>A0A7W7VWQ2</accession>
<keyword evidence="1" id="KW-0597">Phosphoprotein</keyword>
<protein>
    <submittedName>
        <fullName evidence="7">DNA-binding response OmpR family regulator</fullName>
    </submittedName>
</protein>
<feature type="domain" description="OmpR/PhoB-type" evidence="6">
    <location>
        <begin position="34"/>
        <end position="133"/>
    </location>
</feature>
<name>A0A7W7VWQ2_KITKI</name>
<evidence type="ECO:0000256" key="4">
    <source>
        <dbReference type="ARBA" id="ARBA00023163"/>
    </source>
</evidence>
<keyword evidence="8" id="KW-1185">Reference proteome</keyword>
<dbReference type="PANTHER" id="PTHR48111">
    <property type="entry name" value="REGULATOR OF RPOS"/>
    <property type="match status" value="1"/>
</dbReference>
<dbReference type="InterPro" id="IPR016032">
    <property type="entry name" value="Sig_transdc_resp-reg_C-effctor"/>
</dbReference>
<dbReference type="Gene3D" id="1.10.10.10">
    <property type="entry name" value="Winged helix-like DNA-binding domain superfamily/Winged helix DNA-binding domain"/>
    <property type="match status" value="1"/>
</dbReference>
<gene>
    <name evidence="7" type="ORF">FHR34_003922</name>
</gene>
<dbReference type="AlphaFoldDB" id="A0A7W7VWQ2"/>
<evidence type="ECO:0000313" key="7">
    <source>
        <dbReference type="EMBL" id="MBB4924929.1"/>
    </source>
</evidence>
<keyword evidence="4" id="KW-0804">Transcription</keyword>
<comment type="caution">
    <text evidence="7">The sequence shown here is derived from an EMBL/GenBank/DDBJ whole genome shotgun (WGS) entry which is preliminary data.</text>
</comment>
<dbReference type="EMBL" id="JACHJV010000001">
    <property type="protein sequence ID" value="MBB4924929.1"/>
    <property type="molecule type" value="Genomic_DNA"/>
</dbReference>
<reference evidence="7 8" key="1">
    <citation type="submission" date="2020-08" db="EMBL/GenBank/DDBJ databases">
        <title>Sequencing the genomes of 1000 actinobacteria strains.</title>
        <authorList>
            <person name="Klenk H.-P."/>
        </authorList>
    </citation>
    <scope>NUCLEOTIDE SEQUENCE [LARGE SCALE GENOMIC DNA]</scope>
    <source>
        <strain evidence="7 8">DSM 41654</strain>
    </source>
</reference>
<keyword evidence="2" id="KW-0805">Transcription regulation</keyword>
<evidence type="ECO:0000256" key="3">
    <source>
        <dbReference type="ARBA" id="ARBA00023125"/>
    </source>
</evidence>
<evidence type="ECO:0000313" key="8">
    <source>
        <dbReference type="Proteomes" id="UP000540506"/>
    </source>
</evidence>
<dbReference type="Proteomes" id="UP000540506">
    <property type="component" value="Unassembled WGS sequence"/>
</dbReference>
<dbReference type="SUPFAM" id="SSF46894">
    <property type="entry name" value="C-terminal effector domain of the bipartite response regulators"/>
    <property type="match status" value="1"/>
</dbReference>
<dbReference type="InterPro" id="IPR001867">
    <property type="entry name" value="OmpR/PhoB-type_DNA-bd"/>
</dbReference>
<evidence type="ECO:0000259" key="6">
    <source>
        <dbReference type="PROSITE" id="PS51755"/>
    </source>
</evidence>